<sequence length="1028" mass="111407">MTVAEFSLRRPVTTVMLFVSLVVVGLIAAFRLPLEALPDVSAPFLFVQLPYEGSSPEEVERNLLRPAEEALATMTGIKRMRGQADANGAGIFLEFRDWNRDIAITASEARERLDAIRDDLPDDFRRYFVFKWSSGDQAILRVRLAGDVDLSASYDLLDRLLKRRIERVPGVARVEINGAPANEVEIAIDPDRLNAHGVALNTLAERLRTVNFSVSAGMLEDGGVRLRVQPQGEIASLDQLRGLVIDTSGLRLGDIAEVRLKPARIDFARRLDGRQAVGLEVFKERDANLVEVSRAAMAELDAAGREPGLEGIEFKVMHDMGKEVTGSLIELAEAGAVGLLLSIAVLFFFLRHWPSTLMVTLAIPICFIMTLGFMHFFGVTLNVLSLMGLLLAVGMLVDNAVVVVESIYQERERDPGNPVRASLAGTKHVAIALSAGTLCHCIVFLPNLLGEVNDISIFMAQIAITISVSLLASWLVAVSLIPMLSARMRTPPALVEKGGVIRRLQDRYARLLRWTLAHRGWSVAGIVLVVALSLVPIKGTTFDMFGGGEQGEIQLYYKWNGGYTLPQMSEEVARVEAFLDGNRERFRITQVYSYFSEGNDAGTMITFEEGIADLSPLSEAISKGLPKSARAEIGVSGPGGQGGGGAGGMGQNVSVQLVGDSAPVLRELAAELVPMLEARPELRDVRIDGGTSTDELAVRVDRERAAAFGFSAQQVSSFVSMALRGTQLREYRRDDTEVPVWVRFSGAQEYGPGDIAGFMVRSPDGRQVPLSAMVDLQVTPSATQITRHDRQTALGIQANLEGEATMEEARKAMEGVLGAVSLPPGYGHSFSGSGFEESQQAMNQMLFNFVLALVMIYVVMAAVFESLLFPSAIMSCVLFSILGVFWLFWLTGTSFTIMAFIGILVLMGVVVNNGIVMVEHINNLRRRGLSRTDALVEGSRERLRPILMTMGTAILAMVPISLSETVVLGGLAYSPMARAVAGGLAFSTGVSLLFLPTIYAILDDLANGTARLLRRARGRGGEGAAAMA</sequence>
<accession>A0ABR8UER7</accession>
<dbReference type="Gene3D" id="3.30.70.1440">
    <property type="entry name" value="Multidrug efflux transporter AcrB pore domain"/>
    <property type="match status" value="1"/>
</dbReference>
<evidence type="ECO:0000256" key="1">
    <source>
        <dbReference type="SAM" id="Phobius"/>
    </source>
</evidence>
<dbReference type="SUPFAM" id="SSF82866">
    <property type="entry name" value="Multidrug efflux transporter AcrB transmembrane domain"/>
    <property type="match status" value="2"/>
</dbReference>
<dbReference type="PRINTS" id="PR00702">
    <property type="entry name" value="ACRIFLAVINRP"/>
</dbReference>
<protein>
    <submittedName>
        <fullName evidence="2">Efflux RND transporter permease subunit</fullName>
    </submittedName>
</protein>
<feature type="transmembrane region" description="Helical" evidence="1">
    <location>
        <begin position="357"/>
        <end position="377"/>
    </location>
</feature>
<feature type="transmembrane region" description="Helical" evidence="1">
    <location>
        <begin position="331"/>
        <end position="350"/>
    </location>
</feature>
<dbReference type="Pfam" id="PF00873">
    <property type="entry name" value="ACR_tran"/>
    <property type="match status" value="1"/>
</dbReference>
<dbReference type="InterPro" id="IPR001036">
    <property type="entry name" value="Acrflvin-R"/>
</dbReference>
<feature type="transmembrane region" description="Helical" evidence="1">
    <location>
        <begin position="979"/>
        <end position="1002"/>
    </location>
</feature>
<dbReference type="PANTHER" id="PTHR32063">
    <property type="match status" value="1"/>
</dbReference>
<dbReference type="EMBL" id="JACSQJ010000001">
    <property type="protein sequence ID" value="MBD7986507.1"/>
    <property type="molecule type" value="Genomic_DNA"/>
</dbReference>
<dbReference type="Gene3D" id="3.30.70.1430">
    <property type="entry name" value="Multidrug efflux transporter AcrB pore domain"/>
    <property type="match status" value="2"/>
</dbReference>
<keyword evidence="3" id="KW-1185">Reference proteome</keyword>
<name>A0ABR8UER7_9GAMM</name>
<feature type="transmembrane region" description="Helical" evidence="1">
    <location>
        <begin position="895"/>
        <end position="918"/>
    </location>
</feature>
<feature type="transmembrane region" description="Helical" evidence="1">
    <location>
        <begin position="383"/>
        <end position="408"/>
    </location>
</feature>
<gene>
    <name evidence="2" type="ORF">H9645_00500</name>
</gene>
<feature type="transmembrane region" description="Helical" evidence="1">
    <location>
        <begin position="871"/>
        <end position="889"/>
    </location>
</feature>
<dbReference type="InterPro" id="IPR027463">
    <property type="entry name" value="AcrB_DN_DC_subdom"/>
</dbReference>
<feature type="transmembrane region" description="Helical" evidence="1">
    <location>
        <begin position="511"/>
        <end position="535"/>
    </location>
</feature>
<dbReference type="SUPFAM" id="SSF82693">
    <property type="entry name" value="Multidrug efflux transporter AcrB pore domain, PN1, PN2, PC1 and PC2 subdomains"/>
    <property type="match status" value="2"/>
</dbReference>
<dbReference type="RefSeq" id="WP_191727790.1">
    <property type="nucleotide sequence ID" value="NZ_JACSQJ010000001.1"/>
</dbReference>
<dbReference type="Proteomes" id="UP000647183">
    <property type="component" value="Unassembled WGS sequence"/>
</dbReference>
<dbReference type="SUPFAM" id="SSF82714">
    <property type="entry name" value="Multidrug efflux transporter AcrB TolC docking domain, DN and DC subdomains"/>
    <property type="match status" value="2"/>
</dbReference>
<comment type="caution">
    <text evidence="2">The sequence shown here is derived from an EMBL/GenBank/DDBJ whole genome shotgun (WGS) entry which is preliminary data.</text>
</comment>
<feature type="transmembrane region" description="Helical" evidence="1">
    <location>
        <begin position="429"/>
        <end position="449"/>
    </location>
</feature>
<feature type="transmembrane region" description="Helical" evidence="1">
    <location>
        <begin position="845"/>
        <end position="864"/>
    </location>
</feature>
<evidence type="ECO:0000313" key="3">
    <source>
        <dbReference type="Proteomes" id="UP000647183"/>
    </source>
</evidence>
<dbReference type="PANTHER" id="PTHR32063:SF73">
    <property type="entry name" value="RND SUPERFAMILY EFFLUX PUMP PERMEASE COMPONENT 1"/>
    <property type="match status" value="1"/>
</dbReference>
<dbReference type="Gene3D" id="1.20.1640.10">
    <property type="entry name" value="Multidrug efflux transporter AcrB transmembrane domain"/>
    <property type="match status" value="2"/>
</dbReference>
<keyword evidence="1" id="KW-0472">Membrane</keyword>
<feature type="transmembrane region" description="Helical" evidence="1">
    <location>
        <begin position="455"/>
        <end position="481"/>
    </location>
</feature>
<dbReference type="Gene3D" id="3.30.70.1320">
    <property type="entry name" value="Multidrug efflux transporter AcrB pore domain like"/>
    <property type="match status" value="1"/>
</dbReference>
<feature type="transmembrane region" description="Helical" evidence="1">
    <location>
        <begin position="12"/>
        <end position="34"/>
    </location>
</feature>
<dbReference type="Gene3D" id="3.30.2090.10">
    <property type="entry name" value="Multidrug efflux transporter AcrB TolC docking domain, DN and DC subdomains"/>
    <property type="match status" value="2"/>
</dbReference>
<organism evidence="2 3">
    <name type="scientific">Luteimonas colneyensis</name>
    <dbReference type="NCBI Taxonomy" id="2762230"/>
    <lineage>
        <taxon>Bacteria</taxon>
        <taxon>Pseudomonadati</taxon>
        <taxon>Pseudomonadota</taxon>
        <taxon>Gammaproteobacteria</taxon>
        <taxon>Lysobacterales</taxon>
        <taxon>Lysobacteraceae</taxon>
        <taxon>Luteimonas</taxon>
    </lineage>
</organism>
<keyword evidence="1" id="KW-0812">Transmembrane</keyword>
<proteinExistence type="predicted"/>
<evidence type="ECO:0000313" key="2">
    <source>
        <dbReference type="EMBL" id="MBD7986507.1"/>
    </source>
</evidence>
<reference evidence="2 3" key="1">
    <citation type="submission" date="2020-08" db="EMBL/GenBank/DDBJ databases">
        <title>A Genomic Blueprint of the Chicken Gut Microbiome.</title>
        <authorList>
            <person name="Gilroy R."/>
            <person name="Ravi A."/>
            <person name="Getino M."/>
            <person name="Pursley I."/>
            <person name="Horton D.L."/>
            <person name="Alikhan N.-F."/>
            <person name="Baker D."/>
            <person name="Gharbi K."/>
            <person name="Hall N."/>
            <person name="Watson M."/>
            <person name="Adriaenssens E.M."/>
            <person name="Foster-Nyarko E."/>
            <person name="Jarju S."/>
            <person name="Secka A."/>
            <person name="Antonio M."/>
            <person name="Oren A."/>
            <person name="Chaudhuri R."/>
            <person name="La Ragione R.M."/>
            <person name="Hildebrand F."/>
            <person name="Pallen M.J."/>
        </authorList>
    </citation>
    <scope>NUCLEOTIDE SEQUENCE [LARGE SCALE GENOMIC DNA]</scope>
    <source>
        <strain evidence="2 3">Sa2BVA3</strain>
    </source>
</reference>
<keyword evidence="1" id="KW-1133">Transmembrane helix</keyword>
<feature type="transmembrane region" description="Helical" evidence="1">
    <location>
        <begin position="946"/>
        <end position="973"/>
    </location>
</feature>